<evidence type="ECO:0000256" key="6">
    <source>
        <dbReference type="ARBA" id="ARBA00022679"/>
    </source>
</evidence>
<evidence type="ECO:0000256" key="2">
    <source>
        <dbReference type="ARBA" id="ARBA00005369"/>
    </source>
</evidence>
<dbReference type="RefSeq" id="WP_304448346.1">
    <property type="nucleotide sequence ID" value="NZ_JARRAH010000001.1"/>
</dbReference>
<evidence type="ECO:0000256" key="1">
    <source>
        <dbReference type="ARBA" id="ARBA00004496"/>
    </source>
</evidence>
<evidence type="ECO:0000256" key="9">
    <source>
        <dbReference type="ARBA" id="ARBA00029295"/>
    </source>
</evidence>
<dbReference type="PANTHER" id="PTHR11579:SF0">
    <property type="entry name" value="PROTEIN-L-ISOASPARTATE(D-ASPARTATE) O-METHYLTRANSFERASE"/>
    <property type="match status" value="1"/>
</dbReference>
<dbReference type="SUPFAM" id="SSF53335">
    <property type="entry name" value="S-adenosyl-L-methionine-dependent methyltransferases"/>
    <property type="match status" value="1"/>
</dbReference>
<dbReference type="EMBL" id="JBHSXM010000001">
    <property type="protein sequence ID" value="MFC6836665.1"/>
    <property type="molecule type" value="Genomic_DNA"/>
</dbReference>
<dbReference type="Proteomes" id="UP001596406">
    <property type="component" value="Unassembled WGS sequence"/>
</dbReference>
<dbReference type="GO" id="GO:0032259">
    <property type="term" value="P:methylation"/>
    <property type="evidence" value="ECO:0007669"/>
    <property type="project" value="UniProtKB-KW"/>
</dbReference>
<dbReference type="GO" id="GO:0004719">
    <property type="term" value="F:protein-L-isoaspartate (D-aspartate) O-methyltransferase activity"/>
    <property type="evidence" value="ECO:0007669"/>
    <property type="project" value="UniProtKB-EC"/>
</dbReference>
<evidence type="ECO:0000256" key="8">
    <source>
        <dbReference type="ARBA" id="ARBA00025330"/>
    </source>
</evidence>
<dbReference type="InterPro" id="IPR029063">
    <property type="entry name" value="SAM-dependent_MTases_sf"/>
</dbReference>
<evidence type="ECO:0000256" key="3">
    <source>
        <dbReference type="ARBA" id="ARBA00011890"/>
    </source>
</evidence>
<dbReference type="Gene3D" id="3.40.50.150">
    <property type="entry name" value="Vaccinia Virus protein VP39"/>
    <property type="match status" value="1"/>
</dbReference>
<dbReference type="InterPro" id="IPR000682">
    <property type="entry name" value="PCMT"/>
</dbReference>
<keyword evidence="6" id="KW-0808">Transferase</keyword>
<keyword evidence="5" id="KW-0489">Methyltransferase</keyword>
<accession>A0ABD5U844</accession>
<dbReference type="Pfam" id="PF01135">
    <property type="entry name" value="PCMT"/>
    <property type="match status" value="1"/>
</dbReference>
<reference evidence="10 11" key="1">
    <citation type="journal article" date="2019" name="Int. J. Syst. Evol. Microbiol.">
        <title>The Global Catalogue of Microorganisms (GCM) 10K type strain sequencing project: providing services to taxonomists for standard genome sequencing and annotation.</title>
        <authorList>
            <consortium name="The Broad Institute Genomics Platform"/>
            <consortium name="The Broad Institute Genome Sequencing Center for Infectious Disease"/>
            <person name="Wu L."/>
            <person name="Ma J."/>
        </authorList>
    </citation>
    <scope>NUCLEOTIDE SEQUENCE [LARGE SCALE GENOMIC DNA]</scope>
    <source>
        <strain evidence="10 11">PSRA2</strain>
    </source>
</reference>
<name>A0ABD5U844_9EURY</name>
<dbReference type="GO" id="GO:0005737">
    <property type="term" value="C:cytoplasm"/>
    <property type="evidence" value="ECO:0007669"/>
    <property type="project" value="UniProtKB-SubCell"/>
</dbReference>
<evidence type="ECO:0000313" key="11">
    <source>
        <dbReference type="Proteomes" id="UP001596406"/>
    </source>
</evidence>
<dbReference type="AlphaFoldDB" id="A0ABD5U844"/>
<protein>
    <recommendedName>
        <fullName evidence="3">protein-L-isoaspartate(D-aspartate) O-methyltransferase</fullName>
        <ecNumber evidence="3">2.1.1.77</ecNumber>
    </recommendedName>
</protein>
<evidence type="ECO:0000256" key="4">
    <source>
        <dbReference type="ARBA" id="ARBA00022490"/>
    </source>
</evidence>
<evidence type="ECO:0000256" key="5">
    <source>
        <dbReference type="ARBA" id="ARBA00022603"/>
    </source>
</evidence>
<evidence type="ECO:0000256" key="7">
    <source>
        <dbReference type="ARBA" id="ARBA00022691"/>
    </source>
</evidence>
<keyword evidence="4" id="KW-0963">Cytoplasm</keyword>
<proteinExistence type="inferred from homology"/>
<sequence>MDRTVLREDMVDSLQYEAKGFVRSDAVGLAMRTVPRHEFVAETEDAAYADRTLERLGTRVLSPSTAARLLEALAPEPGDSTLVVGVGVGYTAAVVAEIAGQDVVQGVDISRRLVYEARDNLDRAGYGGVLVDRRDGIHGLAEYAPYDRVLVEAAAVEPPRALVDQLADDGRLVMPLGASEQSLVAVDADGEVTDRFGPVAFAPMLVEGEQADTVERNRTVREDREFAQRNTHGRRGWEQDWIDWDSY</sequence>
<gene>
    <name evidence="10" type="ORF">ACFQHK_09075</name>
</gene>
<keyword evidence="11" id="KW-1185">Reference proteome</keyword>
<comment type="catalytic activity">
    <reaction evidence="9">
        <text>[protein]-L-isoaspartate + S-adenosyl-L-methionine = [protein]-L-isoaspartate alpha-methyl ester + S-adenosyl-L-homocysteine</text>
        <dbReference type="Rhea" id="RHEA:12705"/>
        <dbReference type="Rhea" id="RHEA-COMP:12143"/>
        <dbReference type="Rhea" id="RHEA-COMP:12144"/>
        <dbReference type="ChEBI" id="CHEBI:57856"/>
        <dbReference type="ChEBI" id="CHEBI:59789"/>
        <dbReference type="ChEBI" id="CHEBI:90596"/>
        <dbReference type="ChEBI" id="CHEBI:90598"/>
        <dbReference type="EC" id="2.1.1.77"/>
    </reaction>
</comment>
<dbReference type="PANTHER" id="PTHR11579">
    <property type="entry name" value="PROTEIN-L-ISOASPARTATE O-METHYLTRANSFERASE"/>
    <property type="match status" value="1"/>
</dbReference>
<comment type="caution">
    <text evidence="10">The sequence shown here is derived from an EMBL/GenBank/DDBJ whole genome shotgun (WGS) entry which is preliminary data.</text>
</comment>
<comment type="subcellular location">
    <subcellularLocation>
        <location evidence="1">Cytoplasm</location>
    </subcellularLocation>
</comment>
<keyword evidence="7" id="KW-0949">S-adenosyl-L-methionine</keyword>
<organism evidence="10 11">
    <name type="scientific">Halomarina ordinaria</name>
    <dbReference type="NCBI Taxonomy" id="3033939"/>
    <lineage>
        <taxon>Archaea</taxon>
        <taxon>Methanobacteriati</taxon>
        <taxon>Methanobacteriota</taxon>
        <taxon>Stenosarchaea group</taxon>
        <taxon>Halobacteria</taxon>
        <taxon>Halobacteriales</taxon>
        <taxon>Natronomonadaceae</taxon>
        <taxon>Halomarina</taxon>
    </lineage>
</organism>
<comment type="similarity">
    <text evidence="2">Belongs to the methyltransferase superfamily. L-isoaspartyl/D-aspartyl protein methyltransferase family.</text>
</comment>
<dbReference type="EC" id="2.1.1.77" evidence="3"/>
<evidence type="ECO:0000313" key="10">
    <source>
        <dbReference type="EMBL" id="MFC6836665.1"/>
    </source>
</evidence>
<comment type="function">
    <text evidence="8">Catalyzes the methyl esterification of L-isoaspartyl residues in peptides and proteins that result from spontaneous decomposition of normal L-aspartyl and L-asparaginyl residues. It plays a role in the repair and/or degradation of damaged proteins.</text>
</comment>